<comment type="caution">
    <text evidence="2">The sequence shown here is derived from an EMBL/GenBank/DDBJ whole genome shotgun (WGS) entry which is preliminary data.</text>
</comment>
<dbReference type="InterPro" id="IPR035414">
    <property type="entry name" value="Peptidase_M1_pepN_Ig-like"/>
</dbReference>
<dbReference type="GO" id="GO:0004177">
    <property type="term" value="F:aminopeptidase activity"/>
    <property type="evidence" value="ECO:0007669"/>
    <property type="project" value="UniProtKB-KW"/>
</dbReference>
<organism evidence="2 3">
    <name type="scientific">Pseudomonas syringae pv. pisi str. 1704B</name>
    <dbReference type="NCBI Taxonomy" id="629263"/>
    <lineage>
        <taxon>Bacteria</taxon>
        <taxon>Pseudomonadati</taxon>
        <taxon>Pseudomonadota</taxon>
        <taxon>Gammaproteobacteria</taxon>
        <taxon>Pseudomonadales</taxon>
        <taxon>Pseudomonadaceae</taxon>
        <taxon>Pseudomonas</taxon>
        <taxon>Pseudomonas syringae</taxon>
    </lineage>
</organism>
<feature type="non-terminal residue" evidence="2">
    <location>
        <position position="1"/>
    </location>
</feature>
<sequence>NGTTRVLSVTEAEQTFTFVDVAEKPLPSLLRGFS</sequence>
<dbReference type="Proteomes" id="UP000004986">
    <property type="component" value="Unassembled WGS sequence"/>
</dbReference>
<dbReference type="Pfam" id="PF11940">
    <property type="entry name" value="DUF3458"/>
    <property type="match status" value="1"/>
</dbReference>
<dbReference type="Gene3D" id="2.60.40.1840">
    <property type="match status" value="1"/>
</dbReference>
<evidence type="ECO:0000313" key="2">
    <source>
        <dbReference type="EMBL" id="EGH49965.1"/>
    </source>
</evidence>
<keyword evidence="2" id="KW-0378">Hydrolase</keyword>
<keyword evidence="2" id="KW-0031">Aminopeptidase</keyword>
<protein>
    <submittedName>
        <fullName evidence="2">Aminopeptidase N</fullName>
    </submittedName>
</protein>
<feature type="non-terminal residue" evidence="2">
    <location>
        <position position="34"/>
    </location>
</feature>
<proteinExistence type="predicted"/>
<dbReference type="EMBL" id="AEAI01004960">
    <property type="protein sequence ID" value="EGH49965.1"/>
    <property type="molecule type" value="Genomic_DNA"/>
</dbReference>
<keyword evidence="3" id="KW-1185">Reference proteome</keyword>
<name>F3GSB2_PSESJ</name>
<reference evidence="2 3" key="1">
    <citation type="journal article" date="2011" name="PLoS Pathog.">
        <title>Dynamic evolution of pathogenicity revealed by sequencing and comparative genomics of 19 Pseudomonas syringae isolates.</title>
        <authorList>
            <person name="Baltrus D.A."/>
            <person name="Nishimura M.T."/>
            <person name="Romanchuk A."/>
            <person name="Chang J.H."/>
            <person name="Mukhtar M.S."/>
            <person name="Cherkis K."/>
            <person name="Roach J."/>
            <person name="Grant S.R."/>
            <person name="Jones C.D."/>
            <person name="Dangl J.L."/>
        </authorList>
    </citation>
    <scope>NUCLEOTIDE SEQUENCE [LARGE SCALE GENOMIC DNA]</scope>
    <source>
        <strain evidence="2 3">1704B</strain>
    </source>
</reference>
<dbReference type="InterPro" id="IPR038438">
    <property type="entry name" value="PepN_Ig-like_sf"/>
</dbReference>
<accession>F3GSB2</accession>
<dbReference type="HOGENOM" id="CLU_3379020_0_0_6"/>
<dbReference type="AlphaFoldDB" id="F3GSB2"/>
<evidence type="ECO:0000259" key="1">
    <source>
        <dbReference type="Pfam" id="PF11940"/>
    </source>
</evidence>
<gene>
    <name evidence="2" type="primary">pepN</name>
    <name evidence="2" type="ORF">PSYPI_49167</name>
</gene>
<keyword evidence="2" id="KW-0645">Protease</keyword>
<evidence type="ECO:0000313" key="3">
    <source>
        <dbReference type="Proteomes" id="UP000004986"/>
    </source>
</evidence>
<feature type="domain" description="Peptidase M1 alanyl aminopeptidase Ig-like fold" evidence="1">
    <location>
        <begin position="4"/>
        <end position="34"/>
    </location>
</feature>